<protein>
    <submittedName>
        <fullName evidence="1">Uncharacterized protein</fullName>
    </submittedName>
</protein>
<reference evidence="1 2" key="1">
    <citation type="submission" date="2021-07" db="EMBL/GenBank/DDBJ databases">
        <title>Sphingomonas sp.</title>
        <authorList>
            <person name="Feng G."/>
            <person name="Li J."/>
            <person name="Pan M."/>
        </authorList>
    </citation>
    <scope>NUCLEOTIDE SEQUENCE [LARGE SCALE GENOMIC DNA]</scope>
    <source>
        <strain evidence="1 2">RRHST34</strain>
    </source>
</reference>
<evidence type="ECO:0000313" key="1">
    <source>
        <dbReference type="EMBL" id="MBW6530669.1"/>
    </source>
</evidence>
<keyword evidence="2" id="KW-1185">Reference proteome</keyword>
<proteinExistence type="predicted"/>
<comment type="caution">
    <text evidence="1">The sequence shown here is derived from an EMBL/GenBank/DDBJ whole genome shotgun (WGS) entry which is preliminary data.</text>
</comment>
<dbReference type="Proteomes" id="UP000759103">
    <property type="component" value="Unassembled WGS sequence"/>
</dbReference>
<dbReference type="EMBL" id="JAHXZN010000001">
    <property type="protein sequence ID" value="MBW6530669.1"/>
    <property type="molecule type" value="Genomic_DNA"/>
</dbReference>
<organism evidence="1 2">
    <name type="scientific">Sphingomonas citri</name>
    <dbReference type="NCBI Taxonomy" id="2862499"/>
    <lineage>
        <taxon>Bacteria</taxon>
        <taxon>Pseudomonadati</taxon>
        <taxon>Pseudomonadota</taxon>
        <taxon>Alphaproteobacteria</taxon>
        <taxon>Sphingomonadales</taxon>
        <taxon>Sphingomonadaceae</taxon>
        <taxon>Sphingomonas</taxon>
    </lineage>
</organism>
<accession>A0ABS7BM29</accession>
<sequence length="58" mass="6192">MDLNELYSRHQISIARASDAASASGRDAYRICAKGYAARIADVQWLAGVVRPTVVVGA</sequence>
<evidence type="ECO:0000313" key="2">
    <source>
        <dbReference type="Proteomes" id="UP000759103"/>
    </source>
</evidence>
<gene>
    <name evidence="1" type="ORF">KZ820_07960</name>
</gene>
<dbReference type="RefSeq" id="WP_219747986.1">
    <property type="nucleotide sequence ID" value="NZ_JAHXZN010000001.1"/>
</dbReference>
<name>A0ABS7BM29_9SPHN</name>